<dbReference type="EMBL" id="CP130953">
    <property type="protein sequence ID" value="WLF48484.1"/>
    <property type="molecule type" value="Genomic_DNA"/>
</dbReference>
<gene>
    <name evidence="1" type="ORF">O4328_16305</name>
    <name evidence="2" type="ORF">Q5707_05650</name>
</gene>
<keyword evidence="3" id="KW-1185">Reference proteome</keyword>
<evidence type="ECO:0000313" key="1">
    <source>
        <dbReference type="EMBL" id="MCZ4585244.1"/>
    </source>
</evidence>
<organism evidence="2 4">
    <name type="scientific">Rhodococcus opacus</name>
    <name type="common">Nocardia opaca</name>
    <dbReference type="NCBI Taxonomy" id="37919"/>
    <lineage>
        <taxon>Bacteria</taxon>
        <taxon>Bacillati</taxon>
        <taxon>Actinomycetota</taxon>
        <taxon>Actinomycetes</taxon>
        <taxon>Mycobacteriales</taxon>
        <taxon>Nocardiaceae</taxon>
        <taxon>Rhodococcus</taxon>
    </lineage>
</organism>
<reference evidence="1" key="1">
    <citation type="submission" date="2022-12" db="EMBL/GenBank/DDBJ databases">
        <authorList>
            <person name="Krivoruchko A.V."/>
            <person name="Elkin A."/>
        </authorList>
    </citation>
    <scope>NUCLEOTIDE SEQUENCE</scope>
    <source>
        <strain evidence="1">IEGM 249</strain>
    </source>
</reference>
<protein>
    <submittedName>
        <fullName evidence="2">Uncharacterized protein</fullName>
    </submittedName>
</protein>
<evidence type="ECO:0000313" key="3">
    <source>
        <dbReference type="Proteomes" id="UP001066327"/>
    </source>
</evidence>
<dbReference type="RefSeq" id="WP_242323381.1">
    <property type="nucleotide sequence ID" value="NZ_CP130953.1"/>
</dbReference>
<dbReference type="AlphaFoldDB" id="A0AAX3YKC9"/>
<evidence type="ECO:0000313" key="2">
    <source>
        <dbReference type="EMBL" id="WLF48484.1"/>
    </source>
</evidence>
<proteinExistence type="predicted"/>
<dbReference type="Proteomes" id="UP001231166">
    <property type="component" value="Chromosome"/>
</dbReference>
<evidence type="ECO:0000313" key="4">
    <source>
        <dbReference type="Proteomes" id="UP001231166"/>
    </source>
</evidence>
<dbReference type="Proteomes" id="UP001066327">
    <property type="component" value="Unassembled WGS sequence"/>
</dbReference>
<name>A0AAX3YKC9_RHOOP</name>
<accession>A0AAX3YKC9</accession>
<dbReference type="EMBL" id="JAPWIS010000007">
    <property type="protein sequence ID" value="MCZ4585244.1"/>
    <property type="molecule type" value="Genomic_DNA"/>
</dbReference>
<sequence length="75" mass="8021">MHHLDRGRQRNGVAGAVLDRAAATVVDDEGDVVGVGADVPDPSGGGRDVGGWQRCAYGRRRFLLIEKIPSPVEIR</sequence>
<reference evidence="2" key="2">
    <citation type="submission" date="2023-07" db="EMBL/GenBank/DDBJ databases">
        <title>Genomic analysis of Rhodococcus opacus VOC-14 with glycol ethers degradation activity.</title>
        <authorList>
            <person name="Narkevich D.A."/>
            <person name="Hlushen A.M."/>
            <person name="Akhremchuk A.E."/>
            <person name="Sikolenko M.A."/>
            <person name="Valentovich L.N."/>
        </authorList>
    </citation>
    <scope>NUCLEOTIDE SEQUENCE</scope>
    <source>
        <strain evidence="2">VOC-14</strain>
    </source>
</reference>